<organism evidence="3 4">
    <name type="scientific">Colletotrichum kahawae</name>
    <name type="common">Coffee berry disease fungus</name>
    <dbReference type="NCBI Taxonomy" id="34407"/>
    <lineage>
        <taxon>Eukaryota</taxon>
        <taxon>Fungi</taxon>
        <taxon>Dikarya</taxon>
        <taxon>Ascomycota</taxon>
        <taxon>Pezizomycotina</taxon>
        <taxon>Sordariomycetes</taxon>
        <taxon>Hypocreomycetidae</taxon>
        <taxon>Glomerellales</taxon>
        <taxon>Glomerellaceae</taxon>
        <taxon>Colletotrichum</taxon>
        <taxon>Colletotrichum gloeosporioides species complex</taxon>
    </lineage>
</organism>
<sequence>MTPTYRNLTGVPDKDGRTNRYTTTGLKSEGHNKNIYELHDGHQSNAEHGQNNLMFIKFVGRSPSEKRELERLAMEEVSLSEDTAFESVVRYKDYIEEQDMLVVEEANWKGIQPGTYMSDEELLILAGDVLSALSYLHDRGQAHGFVHPSNIIPFERSEISDPNRRRGFKLIGHGLVPKVMWTWNDIPGEQFTPPEFRDEGRKYRPTRKGDVWMLGRTLAELHSYGRSEGLEHCSTVRKPNDWTMPFAGWQVEESDRCDKHRHDQLNDLLKEMLQPTIGKRMKAEVALDRVVGEYLTNIHPSMTLALMLLKDAKKRVRKEQPVMRRLWIDLKSLLFIVMSWVWVLSCHYM</sequence>
<dbReference type="InterPro" id="IPR011009">
    <property type="entry name" value="Kinase-like_dom_sf"/>
</dbReference>
<dbReference type="Proteomes" id="UP001281614">
    <property type="component" value="Unassembled WGS sequence"/>
</dbReference>
<dbReference type="InterPro" id="IPR000719">
    <property type="entry name" value="Prot_kinase_dom"/>
</dbReference>
<keyword evidence="4" id="KW-1185">Reference proteome</keyword>
<feature type="domain" description="Protein kinase" evidence="2">
    <location>
        <begin position="21"/>
        <end position="302"/>
    </location>
</feature>
<evidence type="ECO:0000313" key="3">
    <source>
        <dbReference type="EMBL" id="KAK2758497.1"/>
    </source>
</evidence>
<dbReference type="Gene3D" id="1.10.510.10">
    <property type="entry name" value="Transferase(Phosphotransferase) domain 1"/>
    <property type="match status" value="1"/>
</dbReference>
<dbReference type="AlphaFoldDB" id="A0AAE0D636"/>
<name>A0AAE0D636_COLKA</name>
<comment type="caution">
    <text evidence="3">The sequence shown here is derived from an EMBL/GenBank/DDBJ whole genome shotgun (WGS) entry which is preliminary data.</text>
</comment>
<evidence type="ECO:0000256" key="1">
    <source>
        <dbReference type="SAM" id="MobiDB-lite"/>
    </source>
</evidence>
<proteinExistence type="predicted"/>
<dbReference type="PROSITE" id="PS50011">
    <property type="entry name" value="PROTEIN_KINASE_DOM"/>
    <property type="match status" value="1"/>
</dbReference>
<feature type="region of interest" description="Disordered" evidence="1">
    <location>
        <begin position="1"/>
        <end position="28"/>
    </location>
</feature>
<protein>
    <recommendedName>
        <fullName evidence="2">Protein kinase domain-containing protein</fullName>
    </recommendedName>
</protein>
<dbReference type="SMART" id="SM00220">
    <property type="entry name" value="S_TKc"/>
    <property type="match status" value="1"/>
</dbReference>
<evidence type="ECO:0000259" key="2">
    <source>
        <dbReference type="PROSITE" id="PS50011"/>
    </source>
</evidence>
<dbReference type="GO" id="GO:0005524">
    <property type="term" value="F:ATP binding"/>
    <property type="evidence" value="ECO:0007669"/>
    <property type="project" value="InterPro"/>
</dbReference>
<gene>
    <name evidence="3" type="ORF">CKAH01_05545</name>
</gene>
<dbReference type="EMBL" id="VYYT01000189">
    <property type="protein sequence ID" value="KAK2758497.1"/>
    <property type="molecule type" value="Genomic_DNA"/>
</dbReference>
<dbReference type="Pfam" id="PF00069">
    <property type="entry name" value="Pkinase"/>
    <property type="match status" value="1"/>
</dbReference>
<reference evidence="3" key="1">
    <citation type="submission" date="2023-02" db="EMBL/GenBank/DDBJ databases">
        <title>Colletotrichum kahawae CIFC_Que2 genome sequencing and assembly.</title>
        <authorList>
            <person name="Baroncelli R."/>
        </authorList>
    </citation>
    <scope>NUCLEOTIDE SEQUENCE</scope>
    <source>
        <strain evidence="3">CIFC_Que2</strain>
    </source>
</reference>
<accession>A0AAE0D636</accession>
<dbReference type="SUPFAM" id="SSF56112">
    <property type="entry name" value="Protein kinase-like (PK-like)"/>
    <property type="match status" value="1"/>
</dbReference>
<evidence type="ECO:0000313" key="4">
    <source>
        <dbReference type="Proteomes" id="UP001281614"/>
    </source>
</evidence>
<dbReference type="GO" id="GO:0004672">
    <property type="term" value="F:protein kinase activity"/>
    <property type="evidence" value="ECO:0007669"/>
    <property type="project" value="InterPro"/>
</dbReference>